<dbReference type="PANTHER" id="PTHR46233">
    <property type="entry name" value="HYDROXYACYLGLUTATHIONE HYDROLASE GLOC"/>
    <property type="match status" value="1"/>
</dbReference>
<evidence type="ECO:0000256" key="1">
    <source>
        <dbReference type="ARBA" id="ARBA00001947"/>
    </source>
</evidence>
<dbReference type="Proteomes" id="UP000235104">
    <property type="component" value="Unassembled WGS sequence"/>
</dbReference>
<keyword evidence="4" id="KW-0862">Zinc</keyword>
<sequence length="214" mass="23240">MNTPDIYGFAAGPYKTNTYVVANGSRAFIVDPGMHTRERLEQLAREKFLEFEAVVLTHGHIDHTRDAAEFNLPVYIHPDDAFMLVDGSGVSPESQMLFAAASMKQVADRRDLLGGETLSLVGLEFELLHAPGHSPGCVMLVAEDFALTGDVLFKGSIGRTDLPHSDPAAMQRSLRGPVWGLDDSLAILPGHGPTSTMRRERATNPFLRAAGDVL</sequence>
<dbReference type="RefSeq" id="WP_101735692.1">
    <property type="nucleotide sequence ID" value="NZ_PKHR02000011.1"/>
</dbReference>
<dbReference type="InterPro" id="IPR036866">
    <property type="entry name" value="RibonucZ/Hydroxyglut_hydro"/>
</dbReference>
<gene>
    <name evidence="6" type="ORF">CYJ44_002435</name>
</gene>
<name>A0ABU9UFL8_9CORY</name>
<dbReference type="Pfam" id="PF00753">
    <property type="entry name" value="Lactamase_B"/>
    <property type="match status" value="1"/>
</dbReference>
<evidence type="ECO:0000313" key="6">
    <source>
        <dbReference type="EMBL" id="MEM5985016.1"/>
    </source>
</evidence>
<evidence type="ECO:0000256" key="4">
    <source>
        <dbReference type="ARBA" id="ARBA00022833"/>
    </source>
</evidence>
<comment type="caution">
    <text evidence="6">The sequence shown here is derived from an EMBL/GenBank/DDBJ whole genome shotgun (WGS) entry which is preliminary data.</text>
</comment>
<feature type="domain" description="Metallo-beta-lactamase" evidence="5">
    <location>
        <begin position="15"/>
        <end position="191"/>
    </location>
</feature>
<dbReference type="EMBL" id="PKHR02000011">
    <property type="protein sequence ID" value="MEM5985016.1"/>
    <property type="molecule type" value="Genomic_DNA"/>
</dbReference>
<organism evidence="6 7">
    <name type="scientific">Corynebacterium hesseae</name>
    <dbReference type="NCBI Taxonomy" id="2913502"/>
    <lineage>
        <taxon>Bacteria</taxon>
        <taxon>Bacillati</taxon>
        <taxon>Actinomycetota</taxon>
        <taxon>Actinomycetes</taxon>
        <taxon>Mycobacteriales</taxon>
        <taxon>Corynebacteriaceae</taxon>
        <taxon>Corynebacterium</taxon>
    </lineage>
</organism>
<dbReference type="PANTHER" id="PTHR46233:SF3">
    <property type="entry name" value="HYDROXYACYLGLUTATHIONE HYDROLASE GLOC"/>
    <property type="match status" value="1"/>
</dbReference>
<dbReference type="Gene3D" id="3.60.15.10">
    <property type="entry name" value="Ribonuclease Z/Hydroxyacylglutathione hydrolase-like"/>
    <property type="match status" value="1"/>
</dbReference>
<protein>
    <submittedName>
        <fullName evidence="6">MBL fold metallo-hydrolase</fullName>
    </submittedName>
</protein>
<dbReference type="SMART" id="SM00849">
    <property type="entry name" value="Lactamase_B"/>
    <property type="match status" value="1"/>
</dbReference>
<dbReference type="InterPro" id="IPR051453">
    <property type="entry name" value="MBL_Glyoxalase_II"/>
</dbReference>
<evidence type="ECO:0000313" key="7">
    <source>
        <dbReference type="Proteomes" id="UP000235104"/>
    </source>
</evidence>
<dbReference type="CDD" id="cd06262">
    <property type="entry name" value="metallo-hydrolase-like_MBL-fold"/>
    <property type="match status" value="1"/>
</dbReference>
<dbReference type="InterPro" id="IPR001279">
    <property type="entry name" value="Metallo-B-lactamas"/>
</dbReference>
<evidence type="ECO:0000256" key="3">
    <source>
        <dbReference type="ARBA" id="ARBA00022801"/>
    </source>
</evidence>
<keyword evidence="2" id="KW-0479">Metal-binding</keyword>
<proteinExistence type="predicted"/>
<comment type="cofactor">
    <cofactor evidence="1">
        <name>Zn(2+)</name>
        <dbReference type="ChEBI" id="CHEBI:29105"/>
    </cofactor>
</comment>
<dbReference type="SUPFAM" id="SSF56281">
    <property type="entry name" value="Metallo-hydrolase/oxidoreductase"/>
    <property type="match status" value="1"/>
</dbReference>
<evidence type="ECO:0000259" key="5">
    <source>
        <dbReference type="SMART" id="SM00849"/>
    </source>
</evidence>
<keyword evidence="7" id="KW-1185">Reference proteome</keyword>
<reference evidence="6" key="1">
    <citation type="submission" date="2017-12" db="EMBL/GenBank/DDBJ databases">
        <authorList>
            <person name="Thomas-White K."/>
            <person name="Wolfe A.J."/>
        </authorList>
    </citation>
    <scope>NUCLEOTIDE SEQUENCE</scope>
    <source>
        <strain evidence="6">UMB0043</strain>
    </source>
</reference>
<accession>A0ABU9UFL8</accession>
<keyword evidence="3" id="KW-0378">Hydrolase</keyword>
<evidence type="ECO:0000256" key="2">
    <source>
        <dbReference type="ARBA" id="ARBA00022723"/>
    </source>
</evidence>